<reference evidence="1" key="1">
    <citation type="submission" date="2022-08" db="EMBL/GenBank/DDBJ databases">
        <authorList>
            <person name="Gutierrez-Valencia J."/>
        </authorList>
    </citation>
    <scope>NUCLEOTIDE SEQUENCE</scope>
</reference>
<dbReference type="AlphaFoldDB" id="A0AAV0MD44"/>
<evidence type="ECO:0000313" key="2">
    <source>
        <dbReference type="Proteomes" id="UP001154282"/>
    </source>
</evidence>
<organism evidence="1 2">
    <name type="scientific">Linum tenue</name>
    <dbReference type="NCBI Taxonomy" id="586396"/>
    <lineage>
        <taxon>Eukaryota</taxon>
        <taxon>Viridiplantae</taxon>
        <taxon>Streptophyta</taxon>
        <taxon>Embryophyta</taxon>
        <taxon>Tracheophyta</taxon>
        <taxon>Spermatophyta</taxon>
        <taxon>Magnoliopsida</taxon>
        <taxon>eudicotyledons</taxon>
        <taxon>Gunneridae</taxon>
        <taxon>Pentapetalae</taxon>
        <taxon>rosids</taxon>
        <taxon>fabids</taxon>
        <taxon>Malpighiales</taxon>
        <taxon>Linaceae</taxon>
        <taxon>Linum</taxon>
    </lineage>
</organism>
<protein>
    <submittedName>
        <fullName evidence="1">Uncharacterized protein</fullName>
    </submittedName>
</protein>
<dbReference type="Proteomes" id="UP001154282">
    <property type="component" value="Unassembled WGS sequence"/>
</dbReference>
<sequence length="67" mass="7207">MFEFHMMGYGNLGPFLAFAFFHSIFFCTVTLLNAATASGIDGNETNCQALLHLKSMISSDPLGALSS</sequence>
<accession>A0AAV0MD44</accession>
<comment type="caution">
    <text evidence="1">The sequence shown here is derived from an EMBL/GenBank/DDBJ whole genome shotgun (WGS) entry which is preliminary data.</text>
</comment>
<proteinExistence type="predicted"/>
<keyword evidence="2" id="KW-1185">Reference proteome</keyword>
<name>A0AAV0MD44_9ROSI</name>
<evidence type="ECO:0000313" key="1">
    <source>
        <dbReference type="EMBL" id="CAI0443700.1"/>
    </source>
</evidence>
<gene>
    <name evidence="1" type="ORF">LITE_LOCUS27783</name>
</gene>
<dbReference type="EMBL" id="CAMGYJ010000007">
    <property type="protein sequence ID" value="CAI0443700.1"/>
    <property type="molecule type" value="Genomic_DNA"/>
</dbReference>